<organism evidence="2">
    <name type="scientific">Pseudomonas fluorescens</name>
    <dbReference type="NCBI Taxonomy" id="294"/>
    <lineage>
        <taxon>Bacteria</taxon>
        <taxon>Pseudomonadati</taxon>
        <taxon>Pseudomonadota</taxon>
        <taxon>Gammaproteobacteria</taxon>
        <taxon>Pseudomonadales</taxon>
        <taxon>Pseudomonadaceae</taxon>
        <taxon>Pseudomonas</taxon>
    </lineage>
</organism>
<gene>
    <name evidence="2" type="ORF">PS683_00505</name>
</gene>
<evidence type="ECO:0000256" key="1">
    <source>
        <dbReference type="SAM" id="MobiDB-lite"/>
    </source>
</evidence>
<protein>
    <submittedName>
        <fullName evidence="2">Uncharacterized protein</fullName>
    </submittedName>
</protein>
<proteinExistence type="predicted"/>
<feature type="compositionally biased region" description="Basic residues" evidence="1">
    <location>
        <begin position="68"/>
        <end position="78"/>
    </location>
</feature>
<dbReference type="AlphaFoldDB" id="A0A5E6TXT2"/>
<name>A0A5E6TXT2_PSEFL</name>
<reference evidence="2" key="1">
    <citation type="submission" date="2019-09" db="EMBL/GenBank/DDBJ databases">
        <authorList>
            <person name="Chandra G."/>
            <person name="Truman W A."/>
        </authorList>
    </citation>
    <scope>NUCLEOTIDE SEQUENCE</scope>
    <source>
        <strain evidence="2">PS683</strain>
    </source>
</reference>
<dbReference type="EMBL" id="LR700639">
    <property type="protein sequence ID" value="VVM12229.1"/>
    <property type="molecule type" value="Genomic_DNA"/>
</dbReference>
<accession>A0A5E6TXT2</accession>
<sequence length="87" mass="9623">MSIFTAIANFKIAFLEALIGNHSSKPGYEQAKPQRPGYGNCQHPHRPHTSRPGHPYAQPAKPIDSTPHPHRITGHHVSGRPVFSLSR</sequence>
<evidence type="ECO:0000313" key="2">
    <source>
        <dbReference type="EMBL" id="VVM12229.1"/>
    </source>
</evidence>
<feature type="region of interest" description="Disordered" evidence="1">
    <location>
        <begin position="23"/>
        <end position="87"/>
    </location>
</feature>